<evidence type="ECO:0000256" key="5">
    <source>
        <dbReference type="ARBA" id="ARBA00022618"/>
    </source>
</evidence>
<accession>A0A6A6BT37</accession>
<comment type="similarity">
    <text evidence="3">Belongs to the borealin family.</text>
</comment>
<keyword evidence="13" id="KW-1185">Reference proteome</keyword>
<feature type="domain" description="Borealin N-terminal" evidence="11">
    <location>
        <begin position="44"/>
        <end position="100"/>
    </location>
</feature>
<evidence type="ECO:0000256" key="10">
    <source>
        <dbReference type="SAM" id="MobiDB-lite"/>
    </source>
</evidence>
<gene>
    <name evidence="12" type="ORF">K452DRAFT_314803</name>
</gene>
<keyword evidence="5" id="KW-0132">Cell division</keyword>
<dbReference type="Pfam" id="PF10444">
    <property type="entry name" value="Nbl1_Borealin_N"/>
    <property type="match status" value="1"/>
</dbReference>
<dbReference type="PANTHER" id="PTHR16040:SF7">
    <property type="entry name" value="AUSTRALIN, ISOFORM A-RELATED"/>
    <property type="match status" value="1"/>
</dbReference>
<evidence type="ECO:0000256" key="6">
    <source>
        <dbReference type="ARBA" id="ARBA00022776"/>
    </source>
</evidence>
<feature type="region of interest" description="Disordered" evidence="10">
    <location>
        <begin position="1"/>
        <end position="39"/>
    </location>
</feature>
<dbReference type="RefSeq" id="XP_033402252.1">
    <property type="nucleotide sequence ID" value="XM_033543797.1"/>
</dbReference>
<evidence type="ECO:0000256" key="7">
    <source>
        <dbReference type="ARBA" id="ARBA00023242"/>
    </source>
</evidence>
<feature type="region of interest" description="Disordered" evidence="10">
    <location>
        <begin position="98"/>
        <end position="348"/>
    </location>
</feature>
<feature type="compositionally biased region" description="Low complexity" evidence="10">
    <location>
        <begin position="109"/>
        <end position="124"/>
    </location>
</feature>
<keyword evidence="9" id="KW-0137">Centromere</keyword>
<feature type="compositionally biased region" description="Low complexity" evidence="10">
    <location>
        <begin position="302"/>
        <end position="320"/>
    </location>
</feature>
<keyword evidence="4" id="KW-0158">Chromosome</keyword>
<name>A0A6A6BT37_9PEZI</name>
<dbReference type="GO" id="GO:0051301">
    <property type="term" value="P:cell division"/>
    <property type="evidence" value="ECO:0007669"/>
    <property type="project" value="UniProtKB-KW"/>
</dbReference>
<protein>
    <recommendedName>
        <fullName evidence="11">Borealin N-terminal domain-containing protein</fullName>
    </recommendedName>
</protein>
<dbReference type="GeneID" id="54301294"/>
<feature type="compositionally biased region" description="Basic residues" evidence="10">
    <location>
        <begin position="337"/>
        <end position="348"/>
    </location>
</feature>
<dbReference type="AlphaFoldDB" id="A0A6A6BT37"/>
<keyword evidence="8" id="KW-0131">Cell cycle</keyword>
<evidence type="ECO:0000256" key="4">
    <source>
        <dbReference type="ARBA" id="ARBA00022454"/>
    </source>
</evidence>
<keyword evidence="6" id="KW-0498">Mitosis</keyword>
<dbReference type="InterPro" id="IPR018867">
    <property type="entry name" value="Cell_div_borealin"/>
</dbReference>
<dbReference type="PANTHER" id="PTHR16040">
    <property type="entry name" value="AUSTRALIN, ISOFORM A-RELATED"/>
    <property type="match status" value="1"/>
</dbReference>
<dbReference type="OrthoDB" id="2392550at2759"/>
<proteinExistence type="inferred from homology"/>
<dbReference type="Proteomes" id="UP000799438">
    <property type="component" value="Unassembled WGS sequence"/>
</dbReference>
<evidence type="ECO:0000256" key="3">
    <source>
        <dbReference type="ARBA" id="ARBA00009914"/>
    </source>
</evidence>
<dbReference type="GO" id="GO:0000775">
    <property type="term" value="C:chromosome, centromeric region"/>
    <property type="evidence" value="ECO:0007669"/>
    <property type="project" value="UniProtKB-SubCell"/>
</dbReference>
<dbReference type="GO" id="GO:0005634">
    <property type="term" value="C:nucleus"/>
    <property type="evidence" value="ECO:0007669"/>
    <property type="project" value="UniProtKB-SubCell"/>
</dbReference>
<dbReference type="InterPro" id="IPR018851">
    <property type="entry name" value="Borealin_N"/>
</dbReference>
<dbReference type="EMBL" id="ML995475">
    <property type="protein sequence ID" value="KAF2146543.1"/>
    <property type="molecule type" value="Genomic_DNA"/>
</dbReference>
<feature type="compositionally biased region" description="Basic and acidic residues" evidence="10">
    <location>
        <begin position="148"/>
        <end position="158"/>
    </location>
</feature>
<dbReference type="GO" id="GO:0032133">
    <property type="term" value="C:chromosome passenger complex"/>
    <property type="evidence" value="ECO:0007669"/>
    <property type="project" value="TreeGrafter"/>
</dbReference>
<keyword evidence="7" id="KW-0539">Nucleus</keyword>
<evidence type="ECO:0000256" key="8">
    <source>
        <dbReference type="ARBA" id="ARBA00023306"/>
    </source>
</evidence>
<evidence type="ECO:0000313" key="12">
    <source>
        <dbReference type="EMBL" id="KAF2146543.1"/>
    </source>
</evidence>
<evidence type="ECO:0000256" key="9">
    <source>
        <dbReference type="ARBA" id="ARBA00023328"/>
    </source>
</evidence>
<dbReference type="GO" id="GO:0051233">
    <property type="term" value="C:spindle midzone"/>
    <property type="evidence" value="ECO:0007669"/>
    <property type="project" value="TreeGrafter"/>
</dbReference>
<evidence type="ECO:0000259" key="11">
    <source>
        <dbReference type="Pfam" id="PF10444"/>
    </source>
</evidence>
<evidence type="ECO:0000313" key="13">
    <source>
        <dbReference type="Proteomes" id="UP000799438"/>
    </source>
</evidence>
<feature type="compositionally biased region" description="Polar residues" evidence="10">
    <location>
        <begin position="191"/>
        <end position="203"/>
    </location>
</feature>
<evidence type="ECO:0000256" key="2">
    <source>
        <dbReference type="ARBA" id="ARBA00004584"/>
    </source>
</evidence>
<reference evidence="12" key="1">
    <citation type="journal article" date="2020" name="Stud. Mycol.">
        <title>101 Dothideomycetes genomes: a test case for predicting lifestyles and emergence of pathogens.</title>
        <authorList>
            <person name="Haridas S."/>
            <person name="Albert R."/>
            <person name="Binder M."/>
            <person name="Bloem J."/>
            <person name="Labutti K."/>
            <person name="Salamov A."/>
            <person name="Andreopoulos B."/>
            <person name="Baker S."/>
            <person name="Barry K."/>
            <person name="Bills G."/>
            <person name="Bluhm B."/>
            <person name="Cannon C."/>
            <person name="Castanera R."/>
            <person name="Culley D."/>
            <person name="Daum C."/>
            <person name="Ezra D."/>
            <person name="Gonzalez J."/>
            <person name="Henrissat B."/>
            <person name="Kuo A."/>
            <person name="Liang C."/>
            <person name="Lipzen A."/>
            <person name="Lutzoni F."/>
            <person name="Magnuson J."/>
            <person name="Mondo S."/>
            <person name="Nolan M."/>
            <person name="Ohm R."/>
            <person name="Pangilinan J."/>
            <person name="Park H.-J."/>
            <person name="Ramirez L."/>
            <person name="Alfaro M."/>
            <person name="Sun H."/>
            <person name="Tritt A."/>
            <person name="Yoshinaga Y."/>
            <person name="Zwiers L.-H."/>
            <person name="Turgeon B."/>
            <person name="Goodwin S."/>
            <person name="Spatafora J."/>
            <person name="Crous P."/>
            <person name="Grigoriev I."/>
        </authorList>
    </citation>
    <scope>NUCLEOTIDE SEQUENCE</scope>
    <source>
        <strain evidence="12">CBS 121167</strain>
    </source>
</reference>
<organism evidence="12 13">
    <name type="scientific">Aplosporella prunicola CBS 121167</name>
    <dbReference type="NCBI Taxonomy" id="1176127"/>
    <lineage>
        <taxon>Eukaryota</taxon>
        <taxon>Fungi</taxon>
        <taxon>Dikarya</taxon>
        <taxon>Ascomycota</taxon>
        <taxon>Pezizomycotina</taxon>
        <taxon>Dothideomycetes</taxon>
        <taxon>Dothideomycetes incertae sedis</taxon>
        <taxon>Botryosphaeriales</taxon>
        <taxon>Aplosporellaceae</taxon>
        <taxon>Aplosporella</taxon>
    </lineage>
</organism>
<comment type="subcellular location">
    <subcellularLocation>
        <location evidence="2">Chromosome</location>
        <location evidence="2">Centromere</location>
    </subcellularLocation>
    <subcellularLocation>
        <location evidence="1">Nucleus</location>
    </subcellularLocation>
</comment>
<evidence type="ECO:0000256" key="1">
    <source>
        <dbReference type="ARBA" id="ARBA00004123"/>
    </source>
</evidence>
<sequence>MAPRAKKQQPAAPAASKDSPMETPSSKTPERKPSGGNIQITEAQKQALVDNLQLEVTERARKLRAQYGLLAQGLRSRLEMRVNRIPHALRKTNIQDLVSKNSEQPPAPTATNTITPIPVPVFVPKKSQTVAPPKAAASPERTQSRKRSSNEIIDKENAQQELTVPKKRAKTTAKATSKAVRNISRADAPSSVLSPKSNNSRTLPRSPIKEDLTQKSPIKPTAATLNRPISVLKAPTLAAPESPAKPAPAKPAARSKKAAAAAEPAPAPMRETRQRTSLASSQGEEVAAVPAPAPAKKKAPAKKTAAAKGGATKTTKAAAAKKAKETKEAAAETAKPKATRTTRARAKA</sequence>
<dbReference type="GO" id="GO:0000070">
    <property type="term" value="P:mitotic sister chromatid segregation"/>
    <property type="evidence" value="ECO:0007669"/>
    <property type="project" value="TreeGrafter"/>
</dbReference>